<keyword evidence="3" id="KW-1185">Reference proteome</keyword>
<dbReference type="RefSeq" id="WP_188994074.1">
    <property type="nucleotide sequence ID" value="NZ_BMOU01000001.1"/>
</dbReference>
<reference evidence="2" key="1">
    <citation type="journal article" date="2014" name="Int. J. Syst. Evol. Microbiol.">
        <title>Complete genome sequence of Corynebacterium casei LMG S-19264T (=DSM 44701T), isolated from a smear-ripened cheese.</title>
        <authorList>
            <consortium name="US DOE Joint Genome Institute (JGI-PGF)"/>
            <person name="Walter F."/>
            <person name="Albersmeier A."/>
            <person name="Kalinowski J."/>
            <person name="Ruckert C."/>
        </authorList>
    </citation>
    <scope>NUCLEOTIDE SEQUENCE</scope>
    <source>
        <strain evidence="2">JCM 17820</strain>
    </source>
</reference>
<dbReference type="InterPro" id="IPR000182">
    <property type="entry name" value="GNAT_dom"/>
</dbReference>
<dbReference type="EMBL" id="BMOU01000001">
    <property type="protein sequence ID" value="GGN86395.1"/>
    <property type="molecule type" value="Genomic_DNA"/>
</dbReference>
<dbReference type="PANTHER" id="PTHR43441">
    <property type="entry name" value="RIBOSOMAL-PROTEIN-SERINE ACETYLTRANSFERASE"/>
    <property type="match status" value="1"/>
</dbReference>
<dbReference type="Pfam" id="PF13302">
    <property type="entry name" value="Acetyltransf_3"/>
    <property type="match status" value="1"/>
</dbReference>
<feature type="domain" description="N-acetyltransferase" evidence="1">
    <location>
        <begin position="12"/>
        <end position="174"/>
    </location>
</feature>
<dbReference type="GO" id="GO:1990189">
    <property type="term" value="F:protein N-terminal-serine acetyltransferase activity"/>
    <property type="evidence" value="ECO:0007669"/>
    <property type="project" value="TreeGrafter"/>
</dbReference>
<dbReference type="SUPFAM" id="SSF55729">
    <property type="entry name" value="Acyl-CoA N-acyltransferases (Nat)"/>
    <property type="match status" value="1"/>
</dbReference>
<dbReference type="PROSITE" id="PS51186">
    <property type="entry name" value="GNAT"/>
    <property type="match status" value="1"/>
</dbReference>
<dbReference type="GO" id="GO:0005737">
    <property type="term" value="C:cytoplasm"/>
    <property type="evidence" value="ECO:0007669"/>
    <property type="project" value="TreeGrafter"/>
</dbReference>
<dbReference type="Proteomes" id="UP000605784">
    <property type="component" value="Unassembled WGS sequence"/>
</dbReference>
<accession>A0A830GI84</accession>
<dbReference type="GO" id="GO:0008999">
    <property type="term" value="F:protein-N-terminal-alanine acetyltransferase activity"/>
    <property type="evidence" value="ECO:0007669"/>
    <property type="project" value="TreeGrafter"/>
</dbReference>
<comment type="caution">
    <text evidence="2">The sequence shown here is derived from an EMBL/GenBank/DDBJ whole genome shotgun (WGS) entry which is preliminary data.</text>
</comment>
<dbReference type="InterPro" id="IPR051908">
    <property type="entry name" value="Ribosomal_N-acetyltransferase"/>
</dbReference>
<proteinExistence type="predicted"/>
<sequence>MPGPAFLHGEDVTLHVVEDADVDFLCATINDPAVRAGLAFARPKTAQAEREWVDSVADPDADDVHLLICADGDPVGTVGLDGVDERAGIGELGYYVAADAWGNGYATDAARTLVDYAFAELRLHRIQAKAFAGNAASKRVLEKVGFEREGVLRDHWYRDGTHEDVHVYGLLEPEWRD</sequence>
<evidence type="ECO:0000313" key="3">
    <source>
        <dbReference type="Proteomes" id="UP000605784"/>
    </source>
</evidence>
<protein>
    <submittedName>
        <fullName evidence="2">N-acetyltransferase</fullName>
    </submittedName>
</protein>
<keyword evidence="2" id="KW-0808">Transferase</keyword>
<dbReference type="CDD" id="cd04301">
    <property type="entry name" value="NAT_SF"/>
    <property type="match status" value="1"/>
</dbReference>
<dbReference type="AlphaFoldDB" id="A0A830GI84"/>
<dbReference type="Gene3D" id="3.40.630.30">
    <property type="match status" value="1"/>
</dbReference>
<evidence type="ECO:0000313" key="2">
    <source>
        <dbReference type="EMBL" id="GGN86395.1"/>
    </source>
</evidence>
<reference evidence="2" key="2">
    <citation type="submission" date="2020-09" db="EMBL/GenBank/DDBJ databases">
        <authorList>
            <person name="Sun Q."/>
            <person name="Ohkuma M."/>
        </authorList>
    </citation>
    <scope>NUCLEOTIDE SEQUENCE</scope>
    <source>
        <strain evidence="2">JCM 17820</strain>
    </source>
</reference>
<evidence type="ECO:0000259" key="1">
    <source>
        <dbReference type="PROSITE" id="PS51186"/>
    </source>
</evidence>
<organism evidence="2 3">
    <name type="scientific">Haloarcula pellucida</name>
    <dbReference type="NCBI Taxonomy" id="1427151"/>
    <lineage>
        <taxon>Archaea</taxon>
        <taxon>Methanobacteriati</taxon>
        <taxon>Methanobacteriota</taxon>
        <taxon>Stenosarchaea group</taxon>
        <taxon>Halobacteria</taxon>
        <taxon>Halobacteriales</taxon>
        <taxon>Haloarculaceae</taxon>
        <taxon>Haloarcula</taxon>
    </lineage>
</organism>
<dbReference type="PANTHER" id="PTHR43441:SF2">
    <property type="entry name" value="FAMILY ACETYLTRANSFERASE, PUTATIVE (AFU_ORTHOLOGUE AFUA_7G00850)-RELATED"/>
    <property type="match status" value="1"/>
</dbReference>
<dbReference type="InterPro" id="IPR016181">
    <property type="entry name" value="Acyl_CoA_acyltransferase"/>
</dbReference>
<name>A0A830GI84_9EURY</name>
<gene>
    <name evidence="2" type="ORF">GCM10009030_04030</name>
</gene>